<dbReference type="GeneID" id="43502664"/>
<dbReference type="Proteomes" id="UP000028194">
    <property type="component" value="Chromosome"/>
</dbReference>
<dbReference type="STRING" id="1459636.NTE_02944"/>
<keyword evidence="2" id="KW-1185">Reference proteome</keyword>
<evidence type="ECO:0008006" key="3">
    <source>
        <dbReference type="Google" id="ProtNLM"/>
    </source>
</evidence>
<proteinExistence type="predicted"/>
<dbReference type="OrthoDB" id="7464at2157"/>
<dbReference type="EMBL" id="CP007174">
    <property type="protein sequence ID" value="AIF84980.1"/>
    <property type="molecule type" value="Genomic_DNA"/>
</dbReference>
<evidence type="ECO:0000313" key="1">
    <source>
        <dbReference type="EMBL" id="AIF84980.1"/>
    </source>
</evidence>
<dbReference type="KEGG" id="nev:NTE_02944"/>
<organism evidence="1 2">
    <name type="scientific">Candidatus Nitrososphaera evergladensis SR1</name>
    <dbReference type="NCBI Taxonomy" id="1459636"/>
    <lineage>
        <taxon>Archaea</taxon>
        <taxon>Nitrososphaerota</taxon>
        <taxon>Nitrososphaeria</taxon>
        <taxon>Nitrososphaerales</taxon>
        <taxon>Nitrososphaeraceae</taxon>
        <taxon>Nitrososphaera</taxon>
    </lineage>
</organism>
<reference evidence="1 2" key="1">
    <citation type="journal article" date="2014" name="PLoS ONE">
        <title>Genome Sequence of Candidatus Nitrososphaera evergladensis from Group I.1b Enriched from Everglades Soil Reveals Novel Genomic Features of the Ammonia-Oxidizing Archaea.</title>
        <authorList>
            <person name="Zhalnina K.V."/>
            <person name="Dias R."/>
            <person name="Leonard M.T."/>
            <person name="Dorr de Quadros P."/>
            <person name="Camargo F.A."/>
            <person name="Drew J.C."/>
            <person name="Farmerie W.G."/>
            <person name="Daroub S.H."/>
            <person name="Triplett E.W."/>
        </authorList>
    </citation>
    <scope>NUCLEOTIDE SEQUENCE [LARGE SCALE GENOMIC DNA]</scope>
    <source>
        <strain evidence="1 2">SR1</strain>
    </source>
</reference>
<sequence>MFGKAKCKLCGDEVRFALRHLHEKHPEVIKGEQMNRDKMQKLVEKYFS</sequence>
<protein>
    <recommendedName>
        <fullName evidence="3">C2H2-type domain-containing protein</fullName>
    </recommendedName>
</protein>
<dbReference type="RefSeq" id="WP_158385569.1">
    <property type="nucleotide sequence ID" value="NZ_CP007174.1"/>
</dbReference>
<evidence type="ECO:0000313" key="2">
    <source>
        <dbReference type="Proteomes" id="UP000028194"/>
    </source>
</evidence>
<dbReference type="AlphaFoldDB" id="A0A075MUU8"/>
<accession>A0A075MUU8</accession>
<dbReference type="HOGENOM" id="CLU_3148102_0_0_2"/>
<gene>
    <name evidence="1" type="ORF">NTE_02944</name>
</gene>
<name>A0A075MUU8_9ARCH</name>